<feature type="domain" description="DNA-directed RNA polymerase RpoA/D/Rpb3-type" evidence="12">
    <location>
        <begin position="21"/>
        <end position="228"/>
    </location>
</feature>
<evidence type="ECO:0000256" key="6">
    <source>
        <dbReference type="ARBA" id="ARBA00022695"/>
    </source>
</evidence>
<dbReference type="EC" id="2.7.7.6" evidence="2 11"/>
<comment type="catalytic activity">
    <reaction evidence="10 11">
        <text>RNA(n) + a ribonucleoside 5'-triphosphate = RNA(n+1) + diphosphate</text>
        <dbReference type="Rhea" id="RHEA:21248"/>
        <dbReference type="Rhea" id="RHEA-COMP:14527"/>
        <dbReference type="Rhea" id="RHEA-COMP:17342"/>
        <dbReference type="ChEBI" id="CHEBI:33019"/>
        <dbReference type="ChEBI" id="CHEBI:61557"/>
        <dbReference type="ChEBI" id="CHEBI:140395"/>
        <dbReference type="EC" id="2.7.7.6"/>
    </reaction>
</comment>
<organism evidence="13 14">
    <name type="scientific">Candidatus Kaiserbacteria bacterium GW2011_GWB1_50_17</name>
    <dbReference type="NCBI Taxonomy" id="1618673"/>
    <lineage>
        <taxon>Bacteria</taxon>
        <taxon>Candidatus Kaiseribacteriota</taxon>
    </lineage>
</organism>
<name>A0A0G1WCT0_9BACT</name>
<evidence type="ECO:0000256" key="10">
    <source>
        <dbReference type="ARBA" id="ARBA00048552"/>
    </source>
</evidence>
<comment type="function">
    <text evidence="11">DNA-dependent RNA polymerase catalyzes the transcription of DNA into RNA using the four ribonucleoside triphosphates as substrates.</text>
</comment>
<dbReference type="Pfam" id="PF01000">
    <property type="entry name" value="RNA_pol_A_bac"/>
    <property type="match status" value="1"/>
</dbReference>
<dbReference type="NCBIfam" id="NF003519">
    <property type="entry name" value="PRK05182.2-5"/>
    <property type="match status" value="1"/>
</dbReference>
<dbReference type="SMART" id="SM00662">
    <property type="entry name" value="RPOLD"/>
    <property type="match status" value="1"/>
</dbReference>
<evidence type="ECO:0000259" key="12">
    <source>
        <dbReference type="SMART" id="SM00662"/>
    </source>
</evidence>
<protein>
    <recommendedName>
        <fullName evidence="3 11">DNA-directed RNA polymerase subunit alpha</fullName>
        <shortName evidence="11">RNAP subunit alpha</shortName>
        <ecNumber evidence="2 11">2.7.7.6</ecNumber>
    </recommendedName>
    <alternativeName>
        <fullName evidence="9 11">RNA polymerase subunit alpha</fullName>
    </alternativeName>
    <alternativeName>
        <fullName evidence="8 11">Transcriptase subunit alpha</fullName>
    </alternativeName>
</protein>
<dbReference type="GO" id="GO:0005737">
    <property type="term" value="C:cytoplasm"/>
    <property type="evidence" value="ECO:0007669"/>
    <property type="project" value="UniProtKB-ARBA"/>
</dbReference>
<comment type="caution">
    <text evidence="13">The sequence shown here is derived from an EMBL/GenBank/DDBJ whole genome shotgun (WGS) entry which is preliminary data.</text>
</comment>
<dbReference type="Proteomes" id="UP000034120">
    <property type="component" value="Unassembled WGS sequence"/>
</dbReference>
<dbReference type="GO" id="GO:0006351">
    <property type="term" value="P:DNA-templated transcription"/>
    <property type="evidence" value="ECO:0007669"/>
    <property type="project" value="UniProtKB-UniRule"/>
</dbReference>
<evidence type="ECO:0000256" key="11">
    <source>
        <dbReference type="HAMAP-Rule" id="MF_00059"/>
    </source>
</evidence>
<feature type="region of interest" description="Alpha C-terminal domain (alpha-CTD)" evidence="11">
    <location>
        <begin position="256"/>
        <end position="351"/>
    </location>
</feature>
<dbReference type="Gene3D" id="3.30.1360.10">
    <property type="entry name" value="RNA polymerase, RBP11-like subunit"/>
    <property type="match status" value="1"/>
</dbReference>
<evidence type="ECO:0000256" key="3">
    <source>
        <dbReference type="ARBA" id="ARBA00015972"/>
    </source>
</evidence>
<dbReference type="EMBL" id="LCQM01000039">
    <property type="protein sequence ID" value="KKW16430.1"/>
    <property type="molecule type" value="Genomic_DNA"/>
</dbReference>
<dbReference type="FunFam" id="2.170.120.12:FF:000001">
    <property type="entry name" value="DNA-directed RNA polymerase subunit alpha"/>
    <property type="match status" value="1"/>
</dbReference>
<dbReference type="GO" id="GO:0046983">
    <property type="term" value="F:protein dimerization activity"/>
    <property type="evidence" value="ECO:0007669"/>
    <property type="project" value="InterPro"/>
</dbReference>
<evidence type="ECO:0000256" key="1">
    <source>
        <dbReference type="ARBA" id="ARBA00007123"/>
    </source>
</evidence>
<dbReference type="GO" id="GO:0003677">
    <property type="term" value="F:DNA binding"/>
    <property type="evidence" value="ECO:0007669"/>
    <property type="project" value="UniProtKB-UniRule"/>
</dbReference>
<evidence type="ECO:0000256" key="8">
    <source>
        <dbReference type="ARBA" id="ARBA00032524"/>
    </source>
</evidence>
<comment type="subunit">
    <text evidence="11">Homodimer. The RNAP catalytic core consists of 2 alpha, 1 beta, 1 beta' and 1 omega subunit. When a sigma factor is associated with the core the holoenzyme is formed, which can initiate transcription.</text>
</comment>
<dbReference type="HAMAP" id="MF_00059">
    <property type="entry name" value="RNApol_bact_RpoA"/>
    <property type="match status" value="1"/>
</dbReference>
<dbReference type="InterPro" id="IPR011262">
    <property type="entry name" value="DNA-dir_RNA_pol_insert"/>
</dbReference>
<dbReference type="NCBIfam" id="TIGR02027">
    <property type="entry name" value="rpoA"/>
    <property type="match status" value="1"/>
</dbReference>
<dbReference type="GO" id="GO:0000428">
    <property type="term" value="C:DNA-directed RNA polymerase complex"/>
    <property type="evidence" value="ECO:0007669"/>
    <property type="project" value="UniProtKB-KW"/>
</dbReference>
<evidence type="ECO:0000313" key="13">
    <source>
        <dbReference type="EMBL" id="KKW16430.1"/>
    </source>
</evidence>
<dbReference type="InterPro" id="IPR011773">
    <property type="entry name" value="DNA-dir_RpoA"/>
</dbReference>
<dbReference type="Pfam" id="PF01193">
    <property type="entry name" value="RNA_pol_L"/>
    <property type="match status" value="1"/>
</dbReference>
<dbReference type="SUPFAM" id="SSF47789">
    <property type="entry name" value="C-terminal domain of RNA polymerase alpha subunit"/>
    <property type="match status" value="1"/>
</dbReference>
<dbReference type="SUPFAM" id="SSF56553">
    <property type="entry name" value="Insert subdomain of RNA polymerase alpha subunit"/>
    <property type="match status" value="1"/>
</dbReference>
<keyword evidence="4 11" id="KW-0240">DNA-directed RNA polymerase</keyword>
<dbReference type="PATRIC" id="fig|1618673.3.peg.478"/>
<dbReference type="SUPFAM" id="SSF55257">
    <property type="entry name" value="RBP11-like subunits of RNA polymerase"/>
    <property type="match status" value="1"/>
</dbReference>
<dbReference type="CDD" id="cd06928">
    <property type="entry name" value="RNAP_alpha_NTD"/>
    <property type="match status" value="1"/>
</dbReference>
<evidence type="ECO:0000256" key="2">
    <source>
        <dbReference type="ARBA" id="ARBA00012418"/>
    </source>
</evidence>
<evidence type="ECO:0000256" key="9">
    <source>
        <dbReference type="ARBA" id="ARBA00033070"/>
    </source>
</evidence>
<gene>
    <name evidence="11" type="primary">rpoA</name>
    <name evidence="13" type="ORF">UY57_C0039G0004</name>
</gene>
<accession>A0A0G1WCT0</accession>
<comment type="similarity">
    <text evidence="1 11">Belongs to the RNA polymerase alpha chain family.</text>
</comment>
<dbReference type="InterPro" id="IPR036603">
    <property type="entry name" value="RBP11-like"/>
</dbReference>
<dbReference type="Pfam" id="PF03118">
    <property type="entry name" value="RNA_pol_A_CTD"/>
    <property type="match status" value="1"/>
</dbReference>
<sequence>MSDYHIALPSKPRAVSETEQSGTYEINGLYPGYGYTLGNSLRRIILSSLPGAAITHVKIPNISHEFSTIEGVKEDAVTMLLNIRRIRLKILTDEPQTITLSVKGPHSVTAADFKVPGQAEILNPEQHIANITGKVSLELELRAERGLGYVPKEAHQKERVDIGTIALDAIFSPIRRVNYEVENMRVGDRTDFNRLRMFIETDGTISPREALEHSIETMIHQLRAIVGFKEEEEPAETALVNAENAKGGTREEKGIMPNAEILKTRITELKIPQRVEDALDEASIRTVGGLVRKREDDLLAIEGLGQKGLQDIKRALDNSRKAQSTEYARNTTYKKHAHVQTVQNTNFTKHK</sequence>
<keyword evidence="6 11" id="KW-0548">Nucleotidyltransferase</keyword>
<feature type="region of interest" description="Alpha N-terminal domain (alpha-NTD)" evidence="11">
    <location>
        <begin position="1"/>
        <end position="229"/>
    </location>
</feature>
<dbReference type="GO" id="GO:0003899">
    <property type="term" value="F:DNA-directed RNA polymerase activity"/>
    <property type="evidence" value="ECO:0007669"/>
    <property type="project" value="UniProtKB-UniRule"/>
</dbReference>
<dbReference type="Gene3D" id="2.170.120.12">
    <property type="entry name" value="DNA-directed RNA polymerase, insert domain"/>
    <property type="match status" value="1"/>
</dbReference>
<reference evidence="13 14" key="1">
    <citation type="journal article" date="2015" name="Nature">
        <title>rRNA introns, odd ribosomes, and small enigmatic genomes across a large radiation of phyla.</title>
        <authorList>
            <person name="Brown C.T."/>
            <person name="Hug L.A."/>
            <person name="Thomas B.C."/>
            <person name="Sharon I."/>
            <person name="Castelle C.J."/>
            <person name="Singh A."/>
            <person name="Wilkins M.J."/>
            <person name="Williams K.H."/>
            <person name="Banfield J.F."/>
        </authorList>
    </citation>
    <scope>NUCLEOTIDE SEQUENCE [LARGE SCALE GENOMIC DNA]</scope>
</reference>
<keyword evidence="5 11" id="KW-0808">Transferase</keyword>
<keyword evidence="7 11" id="KW-0804">Transcription</keyword>
<evidence type="ECO:0000256" key="7">
    <source>
        <dbReference type="ARBA" id="ARBA00023163"/>
    </source>
</evidence>
<dbReference type="InterPro" id="IPR011263">
    <property type="entry name" value="DNA-dir_RNA_pol_RpoA/D/Rpb3"/>
</dbReference>
<evidence type="ECO:0000313" key="14">
    <source>
        <dbReference type="Proteomes" id="UP000034120"/>
    </source>
</evidence>
<dbReference type="Gene3D" id="1.10.150.20">
    <property type="entry name" value="5' to 3' exonuclease, C-terminal subdomain"/>
    <property type="match status" value="1"/>
</dbReference>
<proteinExistence type="inferred from homology"/>
<dbReference type="InterPro" id="IPR036643">
    <property type="entry name" value="RNApol_insert_sf"/>
</dbReference>
<comment type="domain">
    <text evidence="11">The N-terminal domain is essential for RNAP assembly and basal transcription, whereas the C-terminal domain is involved in interaction with transcriptional regulators and with upstream promoter elements.</text>
</comment>
<dbReference type="InterPro" id="IPR011260">
    <property type="entry name" value="RNAP_asu_C"/>
</dbReference>
<dbReference type="AlphaFoldDB" id="A0A0G1WCT0"/>
<evidence type="ECO:0000256" key="5">
    <source>
        <dbReference type="ARBA" id="ARBA00022679"/>
    </source>
</evidence>
<evidence type="ECO:0000256" key="4">
    <source>
        <dbReference type="ARBA" id="ARBA00022478"/>
    </source>
</evidence>